<comment type="caution">
    <text evidence="2">The sequence shown here is derived from an EMBL/GenBank/DDBJ whole genome shotgun (WGS) entry which is preliminary data.</text>
</comment>
<reference evidence="2 3" key="1">
    <citation type="journal article" date="2015" name="Genome Biol.">
        <title>Comparative genomics of Steinernema reveals deeply conserved gene regulatory networks.</title>
        <authorList>
            <person name="Dillman A.R."/>
            <person name="Macchietto M."/>
            <person name="Porter C.F."/>
            <person name="Rogers A."/>
            <person name="Williams B."/>
            <person name="Antoshechkin I."/>
            <person name="Lee M.M."/>
            <person name="Goodwin Z."/>
            <person name="Lu X."/>
            <person name="Lewis E.E."/>
            <person name="Goodrich-Blair H."/>
            <person name="Stock S.P."/>
            <person name="Adams B.J."/>
            <person name="Sternberg P.W."/>
            <person name="Mortazavi A."/>
        </authorList>
    </citation>
    <scope>NUCLEOTIDE SEQUENCE [LARGE SCALE GENOMIC DNA]</scope>
    <source>
        <strain evidence="2 3">ALL</strain>
    </source>
</reference>
<evidence type="ECO:0000256" key="1">
    <source>
        <dbReference type="SAM" id="MobiDB-lite"/>
    </source>
</evidence>
<dbReference type="EMBL" id="AZBU02000012">
    <property type="protein sequence ID" value="TKR59741.1"/>
    <property type="molecule type" value="Genomic_DNA"/>
</dbReference>
<name>A0A4U5LUG1_STECR</name>
<reference evidence="2 3" key="2">
    <citation type="journal article" date="2019" name="G3 (Bethesda)">
        <title>Hybrid Assembly of the Genome of the Entomopathogenic Nematode Steinernema carpocapsae Identifies the X-Chromosome.</title>
        <authorList>
            <person name="Serra L."/>
            <person name="Macchietto M."/>
            <person name="Macias-Munoz A."/>
            <person name="McGill C.J."/>
            <person name="Rodriguez I.M."/>
            <person name="Rodriguez B."/>
            <person name="Murad R."/>
            <person name="Mortazavi A."/>
        </authorList>
    </citation>
    <scope>NUCLEOTIDE SEQUENCE [LARGE SCALE GENOMIC DNA]</scope>
    <source>
        <strain evidence="2 3">ALL</strain>
    </source>
</reference>
<proteinExistence type="predicted"/>
<gene>
    <name evidence="2" type="ORF">L596_029371</name>
</gene>
<protein>
    <submittedName>
        <fullName evidence="2">Uncharacterized protein</fullName>
    </submittedName>
</protein>
<evidence type="ECO:0000313" key="3">
    <source>
        <dbReference type="Proteomes" id="UP000298663"/>
    </source>
</evidence>
<evidence type="ECO:0000313" key="2">
    <source>
        <dbReference type="EMBL" id="TKR59741.1"/>
    </source>
</evidence>
<keyword evidence="3" id="KW-1185">Reference proteome</keyword>
<feature type="region of interest" description="Disordered" evidence="1">
    <location>
        <begin position="19"/>
        <end position="38"/>
    </location>
</feature>
<sequence length="72" mass="7931">MDTDIRSSPLLKATFEKRKSRGTVSMDGSETKEDKSSVQEQSKIAECNNFMDDTACFCISANVCANLTLANF</sequence>
<dbReference type="AlphaFoldDB" id="A0A4U5LUG1"/>
<dbReference type="Proteomes" id="UP000298663">
    <property type="component" value="Unassembled WGS sequence"/>
</dbReference>
<organism evidence="2 3">
    <name type="scientific">Steinernema carpocapsae</name>
    <name type="common">Entomopathogenic nematode</name>
    <dbReference type="NCBI Taxonomy" id="34508"/>
    <lineage>
        <taxon>Eukaryota</taxon>
        <taxon>Metazoa</taxon>
        <taxon>Ecdysozoa</taxon>
        <taxon>Nematoda</taxon>
        <taxon>Chromadorea</taxon>
        <taxon>Rhabditida</taxon>
        <taxon>Tylenchina</taxon>
        <taxon>Panagrolaimomorpha</taxon>
        <taxon>Strongyloidoidea</taxon>
        <taxon>Steinernematidae</taxon>
        <taxon>Steinernema</taxon>
    </lineage>
</organism>
<accession>A0A4U5LUG1</accession>